<dbReference type="Pfam" id="PF01678">
    <property type="entry name" value="DAP_epimerase"/>
    <property type="match status" value="2"/>
</dbReference>
<dbReference type="PROSITE" id="PS01326">
    <property type="entry name" value="DAP_EPIMERASE"/>
    <property type="match status" value="1"/>
</dbReference>
<comment type="pathway">
    <text evidence="1 8">Amino-acid biosynthesis; L-lysine biosynthesis via DAP pathway; DL-2,6-diaminopimelate from LL-2,6-diaminopimelate: step 1/1.</text>
</comment>
<dbReference type="InterPro" id="IPR018510">
    <property type="entry name" value="DAP_epimerase_AS"/>
</dbReference>
<name>A0A1T4Y881_9BACT</name>
<gene>
    <name evidence="8" type="primary">dapF</name>
    <name evidence="10" type="ORF">SAMN02745166_02642</name>
</gene>
<keyword evidence="5 8" id="KW-0457">Lysine biosynthesis</keyword>
<evidence type="ECO:0000256" key="8">
    <source>
        <dbReference type="HAMAP-Rule" id="MF_00197"/>
    </source>
</evidence>
<dbReference type="GO" id="GO:0008837">
    <property type="term" value="F:diaminopimelate epimerase activity"/>
    <property type="evidence" value="ECO:0007669"/>
    <property type="project" value="UniProtKB-UniRule"/>
</dbReference>
<feature type="binding site" evidence="8">
    <location>
        <begin position="209"/>
        <end position="210"/>
    </location>
    <ligand>
        <name>substrate</name>
    </ligand>
</feature>
<dbReference type="SUPFAM" id="SSF54506">
    <property type="entry name" value="Diaminopimelate epimerase-like"/>
    <property type="match status" value="2"/>
</dbReference>
<evidence type="ECO:0000313" key="11">
    <source>
        <dbReference type="Proteomes" id="UP000190774"/>
    </source>
</evidence>
<feature type="site" description="Could be important to modulate the pK values of the two catalytic cysteine residues" evidence="8">
    <location>
        <position position="148"/>
    </location>
</feature>
<evidence type="ECO:0000256" key="3">
    <source>
        <dbReference type="ARBA" id="ARBA00013080"/>
    </source>
</evidence>
<comment type="subunit">
    <text evidence="8">Homodimer.</text>
</comment>
<feature type="site" description="Could be important to modulate the pK values of the two catalytic cysteine residues" evidence="8">
    <location>
        <position position="198"/>
    </location>
</feature>
<feature type="binding site" evidence="8">
    <location>
        <begin position="198"/>
        <end position="199"/>
    </location>
    <ligand>
        <name>substrate</name>
    </ligand>
</feature>
<keyword evidence="8" id="KW-0963">Cytoplasm</keyword>
<dbReference type="InterPro" id="IPR001653">
    <property type="entry name" value="DAP_epimerase_DapF"/>
</dbReference>
<dbReference type="PANTHER" id="PTHR31689">
    <property type="entry name" value="DIAMINOPIMELATE EPIMERASE, CHLOROPLASTIC"/>
    <property type="match status" value="1"/>
</dbReference>
<evidence type="ECO:0000256" key="5">
    <source>
        <dbReference type="ARBA" id="ARBA00023154"/>
    </source>
</evidence>
<proteinExistence type="inferred from homology"/>
<comment type="catalytic activity">
    <reaction evidence="7 8">
        <text>(2S,6S)-2,6-diaminopimelate = meso-2,6-diaminopimelate</text>
        <dbReference type="Rhea" id="RHEA:15393"/>
        <dbReference type="ChEBI" id="CHEBI:57609"/>
        <dbReference type="ChEBI" id="CHEBI:57791"/>
        <dbReference type="EC" id="5.1.1.7"/>
    </reaction>
</comment>
<evidence type="ECO:0000256" key="4">
    <source>
        <dbReference type="ARBA" id="ARBA00022605"/>
    </source>
</evidence>
<evidence type="ECO:0000256" key="2">
    <source>
        <dbReference type="ARBA" id="ARBA00010219"/>
    </source>
</evidence>
<keyword evidence="11" id="KW-1185">Reference proteome</keyword>
<feature type="binding site" evidence="8">
    <location>
        <begin position="75"/>
        <end position="76"/>
    </location>
    <ligand>
        <name>substrate</name>
    </ligand>
</feature>
<comment type="subcellular location">
    <subcellularLocation>
        <location evidence="8">Cytoplasm</location>
    </subcellularLocation>
</comment>
<dbReference type="OrthoDB" id="9805408at2"/>
<feature type="binding site" evidence="8">
    <location>
        <position position="180"/>
    </location>
    <ligand>
        <name>substrate</name>
    </ligand>
</feature>
<feature type="active site" evidence="9">
    <location>
        <position position="74"/>
    </location>
</feature>
<dbReference type="UniPathway" id="UPA00034">
    <property type="reaction ID" value="UER00025"/>
</dbReference>
<keyword evidence="4 8" id="KW-0028">Amino-acid biosynthesis</keyword>
<feature type="binding site" evidence="8">
    <location>
        <position position="65"/>
    </location>
    <ligand>
        <name>substrate</name>
    </ligand>
</feature>
<evidence type="ECO:0000256" key="1">
    <source>
        <dbReference type="ARBA" id="ARBA00005196"/>
    </source>
</evidence>
<comment type="caution">
    <text evidence="8">Lacks conserved residue(s) required for the propagation of feature annotation.</text>
</comment>
<evidence type="ECO:0000313" key="10">
    <source>
        <dbReference type="EMBL" id="SKA97900.1"/>
    </source>
</evidence>
<sequence length="270" mass="29329">MTLNFWKMNGAGNDFVMLDNRDLSLALTQDQIERLCDRHRGIGADGLLCVEPATEGGDFKMRYYNADGGEAEMCGNGARCFGRFVNRLHNDSLTNIRFETLAGMISAEFEAGQVRINMSAPHSLRLNDTLPVEGESLTVHSVNTGVPHAVVFVEDLDNVPVRPWGAGLRYHEAFKPKGTNANFAKELAPGSISIRTYERGVEDETLACGTGMVACALIHHELTGAPSPVSVLVKGGDTLRVGFTETAPHEYTDVTLFGPADFVFHGSVEI</sequence>
<comment type="similarity">
    <text evidence="2 8">Belongs to the diaminopimelate epimerase family.</text>
</comment>
<dbReference type="STRING" id="48467.SAMN02745166_02642"/>
<evidence type="ECO:0000256" key="6">
    <source>
        <dbReference type="ARBA" id="ARBA00023235"/>
    </source>
</evidence>
<accession>A0A1T4Y881</accession>
<dbReference type="NCBIfam" id="TIGR00652">
    <property type="entry name" value="DapF"/>
    <property type="match status" value="1"/>
</dbReference>
<dbReference type="AlphaFoldDB" id="A0A1T4Y881"/>
<dbReference type="GO" id="GO:0009089">
    <property type="term" value="P:lysine biosynthetic process via diaminopimelate"/>
    <property type="evidence" value="ECO:0007669"/>
    <property type="project" value="UniProtKB-UniRule"/>
</dbReference>
<organism evidence="10 11">
    <name type="scientific">Prosthecobacter debontii</name>
    <dbReference type="NCBI Taxonomy" id="48467"/>
    <lineage>
        <taxon>Bacteria</taxon>
        <taxon>Pseudomonadati</taxon>
        <taxon>Verrucomicrobiota</taxon>
        <taxon>Verrucomicrobiia</taxon>
        <taxon>Verrucomicrobiales</taxon>
        <taxon>Verrucomicrobiaceae</taxon>
        <taxon>Prosthecobacter</taxon>
    </lineage>
</organism>
<dbReference type="HAMAP" id="MF_00197">
    <property type="entry name" value="DAP_epimerase"/>
    <property type="match status" value="1"/>
</dbReference>
<dbReference type="Gene3D" id="3.10.310.10">
    <property type="entry name" value="Diaminopimelate Epimerase, Chain A, domain 1"/>
    <property type="match status" value="2"/>
</dbReference>
<comment type="function">
    <text evidence="8">Catalyzes the stereoinversion of LL-2,6-diaminopimelate (L,L-DAP) to meso-diaminopimelate (meso-DAP), a precursor of L-lysine and an essential component of the bacterial peptidoglycan.</text>
</comment>
<reference evidence="11" key="1">
    <citation type="submission" date="2017-02" db="EMBL/GenBank/DDBJ databases">
        <authorList>
            <person name="Varghese N."/>
            <person name="Submissions S."/>
        </authorList>
    </citation>
    <scope>NUCLEOTIDE SEQUENCE [LARGE SCALE GENOMIC DNA]</scope>
    <source>
        <strain evidence="11">ATCC 700200</strain>
    </source>
</reference>
<evidence type="ECO:0000256" key="7">
    <source>
        <dbReference type="ARBA" id="ARBA00051712"/>
    </source>
</evidence>
<dbReference type="GO" id="GO:0005829">
    <property type="term" value="C:cytosol"/>
    <property type="evidence" value="ECO:0007669"/>
    <property type="project" value="TreeGrafter"/>
</dbReference>
<dbReference type="PANTHER" id="PTHR31689:SF0">
    <property type="entry name" value="DIAMINOPIMELATE EPIMERASE"/>
    <property type="match status" value="1"/>
</dbReference>
<protein>
    <recommendedName>
        <fullName evidence="3 8">Diaminopimelate epimerase</fullName>
        <shortName evidence="8">DAP epimerase</shortName>
        <ecNumber evidence="3 8">5.1.1.7</ecNumber>
    </recommendedName>
    <alternativeName>
        <fullName evidence="8">PLP-independent amino acid racemase</fullName>
    </alternativeName>
</protein>
<feature type="active site" description="Proton donor" evidence="8">
    <location>
        <position position="74"/>
    </location>
</feature>
<feature type="active site" description="Proton acceptor" evidence="8">
    <location>
        <position position="208"/>
    </location>
</feature>
<dbReference type="EMBL" id="FUYE01000008">
    <property type="protein sequence ID" value="SKA97900.1"/>
    <property type="molecule type" value="Genomic_DNA"/>
</dbReference>
<dbReference type="Proteomes" id="UP000190774">
    <property type="component" value="Unassembled WGS sequence"/>
</dbReference>
<keyword evidence="6 8" id="KW-0413">Isomerase</keyword>
<dbReference type="EC" id="5.1.1.7" evidence="3 8"/>
<evidence type="ECO:0000256" key="9">
    <source>
        <dbReference type="PROSITE-ProRule" id="PRU10125"/>
    </source>
</evidence>
<dbReference type="RefSeq" id="WP_078814023.1">
    <property type="nucleotide sequence ID" value="NZ_FUYE01000008.1"/>
</dbReference>
<feature type="binding site" evidence="8">
    <location>
        <position position="13"/>
    </location>
    <ligand>
        <name>substrate</name>
    </ligand>
</feature>